<dbReference type="SUPFAM" id="SSF52540">
    <property type="entry name" value="P-loop containing nucleoside triphosphate hydrolases"/>
    <property type="match status" value="1"/>
</dbReference>
<sequence>MSIVGVNVENVSKRLKTQRLKALSDAARPNLSHEDDALAANANFTIGQCLLEQGKVGQAVEYLKTAALKARQNAQYLCLLAKAELMLRNDAQAQKAAQSALDACTDTDAHTLNILGYVFSRLGNHQTALGLFECAVSLAPNIIEFRDNLVRTYVFFGRKEEAIIQFEAILKLNPAHGKAHLGMAELKTWTKESNHIPRLTKALTQTKSKIEQIRIRFALAKECEDLNRSNDAFDHLYAANKDFFVSAKFDIQNDLQLMQSFQDIYTDQLKQQQSSIEEGPLFVVGIPRTGTTLVDRILTAHPRVDGAGELQSMPLAVKQASKTHSKIVLDLETIQKAGNAFIEDVGRAYIENARLYSHVQNSSVFTDKLPLNFLYAGFILKALPRAKMVCLRRNPMDTVWSNYKHLFAGGARYHTYSYDLMSIAKFYLGYLKITQFWQQEFPDRFLIVDYENIVADQKAQTSKLLSHCGLNWEEGCLDFHTSTKAVATPSASQVRQPLYNNSIGKWKRYADQLEPVRAFFEEKGVDV</sequence>
<proteinExistence type="predicted"/>
<evidence type="ECO:0000256" key="2">
    <source>
        <dbReference type="PROSITE-ProRule" id="PRU00339"/>
    </source>
</evidence>
<dbReference type="Gene3D" id="1.25.40.10">
    <property type="entry name" value="Tetratricopeptide repeat domain"/>
    <property type="match status" value="1"/>
</dbReference>
<dbReference type="InterPro" id="IPR019734">
    <property type="entry name" value="TPR_rpt"/>
</dbReference>
<keyword evidence="2" id="KW-0802">TPR repeat</keyword>
<dbReference type="Pfam" id="PF13469">
    <property type="entry name" value="Sulfotransfer_3"/>
    <property type="match status" value="1"/>
</dbReference>
<dbReference type="InterPro" id="IPR026634">
    <property type="entry name" value="TPST-like"/>
</dbReference>
<evidence type="ECO:0000313" key="4">
    <source>
        <dbReference type="Proteomes" id="UP001596492"/>
    </source>
</evidence>
<dbReference type="Pfam" id="PF13181">
    <property type="entry name" value="TPR_8"/>
    <property type="match status" value="1"/>
</dbReference>
<keyword evidence="4" id="KW-1185">Reference proteome</keyword>
<organism evidence="3 4">
    <name type="scientific">Hirschia litorea</name>
    <dbReference type="NCBI Taxonomy" id="1199156"/>
    <lineage>
        <taxon>Bacteria</taxon>
        <taxon>Pseudomonadati</taxon>
        <taxon>Pseudomonadota</taxon>
        <taxon>Alphaproteobacteria</taxon>
        <taxon>Hyphomonadales</taxon>
        <taxon>Hyphomonadaceae</taxon>
        <taxon>Hirschia</taxon>
    </lineage>
</organism>
<dbReference type="InterPro" id="IPR027417">
    <property type="entry name" value="P-loop_NTPase"/>
</dbReference>
<dbReference type="PANTHER" id="PTHR12788:SF10">
    <property type="entry name" value="PROTEIN-TYROSINE SULFOTRANSFERASE"/>
    <property type="match status" value="1"/>
</dbReference>
<gene>
    <name evidence="3" type="ORF">ACFQS8_15295</name>
</gene>
<dbReference type="InterPro" id="IPR011990">
    <property type="entry name" value="TPR-like_helical_dom_sf"/>
</dbReference>
<accession>A0ABW2IQ70</accession>
<dbReference type="SMART" id="SM00028">
    <property type="entry name" value="TPR"/>
    <property type="match status" value="4"/>
</dbReference>
<dbReference type="SUPFAM" id="SSF48452">
    <property type="entry name" value="TPR-like"/>
    <property type="match status" value="1"/>
</dbReference>
<name>A0ABW2IQ70_9PROT</name>
<evidence type="ECO:0000313" key="3">
    <source>
        <dbReference type="EMBL" id="MFC7292985.1"/>
    </source>
</evidence>
<comment type="caution">
    <text evidence="3">The sequence shown here is derived from an EMBL/GenBank/DDBJ whole genome shotgun (WGS) entry which is preliminary data.</text>
</comment>
<dbReference type="RefSeq" id="WP_382168993.1">
    <property type="nucleotide sequence ID" value="NZ_JBHTBR010000009.1"/>
</dbReference>
<dbReference type="Proteomes" id="UP001596492">
    <property type="component" value="Unassembled WGS sequence"/>
</dbReference>
<protein>
    <submittedName>
        <fullName evidence="3">Tetratricopeptide repeat-containing sulfotransferase family protein</fullName>
    </submittedName>
</protein>
<keyword evidence="1" id="KW-0808">Transferase</keyword>
<dbReference type="Gene3D" id="3.40.50.300">
    <property type="entry name" value="P-loop containing nucleotide triphosphate hydrolases"/>
    <property type="match status" value="1"/>
</dbReference>
<dbReference type="PROSITE" id="PS50005">
    <property type="entry name" value="TPR"/>
    <property type="match status" value="1"/>
</dbReference>
<dbReference type="EMBL" id="JBHTBR010000009">
    <property type="protein sequence ID" value="MFC7292985.1"/>
    <property type="molecule type" value="Genomic_DNA"/>
</dbReference>
<dbReference type="PANTHER" id="PTHR12788">
    <property type="entry name" value="PROTEIN-TYROSINE SULFOTRANSFERASE 2"/>
    <property type="match status" value="1"/>
</dbReference>
<evidence type="ECO:0000256" key="1">
    <source>
        <dbReference type="ARBA" id="ARBA00022679"/>
    </source>
</evidence>
<reference evidence="4" key="1">
    <citation type="journal article" date="2019" name="Int. J. Syst. Evol. Microbiol.">
        <title>The Global Catalogue of Microorganisms (GCM) 10K type strain sequencing project: providing services to taxonomists for standard genome sequencing and annotation.</title>
        <authorList>
            <consortium name="The Broad Institute Genomics Platform"/>
            <consortium name="The Broad Institute Genome Sequencing Center for Infectious Disease"/>
            <person name="Wu L."/>
            <person name="Ma J."/>
        </authorList>
    </citation>
    <scope>NUCLEOTIDE SEQUENCE [LARGE SCALE GENOMIC DNA]</scope>
    <source>
        <strain evidence="4">CCUG 51308</strain>
    </source>
</reference>
<feature type="repeat" description="TPR" evidence="2">
    <location>
        <begin position="109"/>
        <end position="142"/>
    </location>
</feature>